<dbReference type="EMBL" id="LAZR01050486">
    <property type="protein sequence ID" value="KKK87242.1"/>
    <property type="molecule type" value="Genomic_DNA"/>
</dbReference>
<dbReference type="AlphaFoldDB" id="A0A0F8Z0G6"/>
<proteinExistence type="predicted"/>
<sequence length="162" mass="18849">MNEMGMVEIATEDKTCTKCYNAYPATAEYFYRSRTLKSGLFAKCKKCGADYQRCYRMTEKGRQNARNGCKRYHSTIVGYLRNTYSGMKTRCNNFENKRYKDYGGRGIKLNFSSDNFVDYVINKLQIDPRGLTIDRIDNNGHYEPGNIRFITAKENCNNRGRL</sequence>
<organism evidence="1">
    <name type="scientific">marine sediment metagenome</name>
    <dbReference type="NCBI Taxonomy" id="412755"/>
    <lineage>
        <taxon>unclassified sequences</taxon>
        <taxon>metagenomes</taxon>
        <taxon>ecological metagenomes</taxon>
    </lineage>
</organism>
<comment type="caution">
    <text evidence="1">The sequence shown here is derived from an EMBL/GenBank/DDBJ whole genome shotgun (WGS) entry which is preliminary data.</text>
</comment>
<name>A0A0F8Z0G6_9ZZZZ</name>
<accession>A0A0F8Z0G6</accession>
<protein>
    <submittedName>
        <fullName evidence="1">Uncharacterized protein</fullName>
    </submittedName>
</protein>
<reference evidence="1" key="1">
    <citation type="journal article" date="2015" name="Nature">
        <title>Complex archaea that bridge the gap between prokaryotes and eukaryotes.</title>
        <authorList>
            <person name="Spang A."/>
            <person name="Saw J.H."/>
            <person name="Jorgensen S.L."/>
            <person name="Zaremba-Niedzwiedzka K."/>
            <person name="Martijn J."/>
            <person name="Lind A.E."/>
            <person name="van Eijk R."/>
            <person name="Schleper C."/>
            <person name="Guy L."/>
            <person name="Ettema T.J."/>
        </authorList>
    </citation>
    <scope>NUCLEOTIDE SEQUENCE</scope>
</reference>
<evidence type="ECO:0000313" key="1">
    <source>
        <dbReference type="EMBL" id="KKK87242.1"/>
    </source>
</evidence>
<gene>
    <name evidence="1" type="ORF">LCGC14_2755180</name>
</gene>